<dbReference type="PROSITE" id="PS50819">
    <property type="entry name" value="INTEIN_ENDONUCLEASE"/>
    <property type="match status" value="1"/>
</dbReference>
<protein>
    <recommendedName>
        <fullName evidence="14">Endoribonuclease YbeY</fullName>
        <ecNumber evidence="14">3.1.-.-</ecNumber>
    </recommendedName>
</protein>
<evidence type="ECO:0000256" key="14">
    <source>
        <dbReference type="HAMAP-Rule" id="MF_00009"/>
    </source>
</evidence>
<proteinExistence type="inferred from homology"/>
<organism evidence="17 18">
    <name type="scientific">Barrientosiimonas endolithica</name>
    <dbReference type="NCBI Taxonomy" id="1535208"/>
    <lineage>
        <taxon>Bacteria</taxon>
        <taxon>Bacillati</taxon>
        <taxon>Actinomycetota</taxon>
        <taxon>Actinomycetes</taxon>
        <taxon>Micrococcales</taxon>
        <taxon>Dermacoccaceae</taxon>
        <taxon>Barrientosiimonas</taxon>
    </lineage>
</organism>
<evidence type="ECO:0000256" key="13">
    <source>
        <dbReference type="ARBA" id="ARBA00022840"/>
    </source>
</evidence>
<comment type="similarity">
    <text evidence="2">Belongs to the PhoH family.</text>
</comment>
<dbReference type="Pfam" id="PF02562">
    <property type="entry name" value="PhoH"/>
    <property type="match status" value="2"/>
</dbReference>
<dbReference type="InterPro" id="IPR027434">
    <property type="entry name" value="Homing_endonucl"/>
</dbReference>
<dbReference type="SUPFAM" id="SSF55486">
    <property type="entry name" value="Metalloproteases ('zincins'), catalytic domain"/>
    <property type="match status" value="1"/>
</dbReference>
<feature type="binding site" evidence="14">
    <location>
        <position position="785"/>
    </location>
    <ligand>
        <name>Zn(2+)</name>
        <dbReference type="ChEBI" id="CHEBI:29105"/>
        <note>catalytic</note>
    </ligand>
</feature>
<dbReference type="PANTHER" id="PTHR30473:SF1">
    <property type="entry name" value="PHOH-LIKE PROTEIN"/>
    <property type="match status" value="1"/>
</dbReference>
<keyword evidence="13" id="KW-0067">ATP-binding</keyword>
<dbReference type="SUPFAM" id="SSF55608">
    <property type="entry name" value="Homing endonucleases"/>
    <property type="match status" value="1"/>
</dbReference>
<evidence type="ECO:0000256" key="3">
    <source>
        <dbReference type="ARBA" id="ARBA00010875"/>
    </source>
</evidence>
<evidence type="ECO:0000256" key="15">
    <source>
        <dbReference type="SAM" id="MobiDB-lite"/>
    </source>
</evidence>
<name>A0ABN6YM46_9MICO</name>
<dbReference type="EMBL" id="AP027735">
    <property type="protein sequence ID" value="BDZ58482.1"/>
    <property type="molecule type" value="Genomic_DNA"/>
</dbReference>
<reference evidence="18" key="1">
    <citation type="journal article" date="2019" name="Int. J. Syst. Evol. Microbiol.">
        <title>The Global Catalogue of Microorganisms (GCM) 10K type strain sequencing project: providing services to taxonomists for standard genome sequencing and annotation.</title>
        <authorList>
            <consortium name="The Broad Institute Genomics Platform"/>
            <consortium name="The Broad Institute Genome Sequencing Center for Infectious Disease"/>
            <person name="Wu L."/>
            <person name="Ma J."/>
        </authorList>
    </citation>
    <scope>NUCLEOTIDE SEQUENCE [LARGE SCALE GENOMIC DNA]</scope>
    <source>
        <strain evidence="18">NBRC 110608</strain>
    </source>
</reference>
<comment type="function">
    <text evidence="14">Single strand-specific metallo-endoribonuclease involved in late-stage 70S ribosome quality control and in maturation of the 3' terminus of the 16S rRNA.</text>
</comment>
<dbReference type="PANTHER" id="PTHR30473">
    <property type="entry name" value="PROTEIN PHOH"/>
    <property type="match status" value="1"/>
</dbReference>
<feature type="binding site" evidence="14">
    <location>
        <position position="789"/>
    </location>
    <ligand>
        <name>Zn(2+)</name>
        <dbReference type="ChEBI" id="CHEBI:29105"/>
        <note>catalytic</note>
    </ligand>
</feature>
<dbReference type="InterPro" id="IPR051451">
    <property type="entry name" value="PhoH2-like"/>
</dbReference>
<evidence type="ECO:0000313" key="17">
    <source>
        <dbReference type="EMBL" id="BDZ58482.1"/>
    </source>
</evidence>
<keyword evidence="6 14" id="KW-0698">rRNA processing</keyword>
<keyword evidence="12 14" id="KW-0862">Zinc</keyword>
<keyword evidence="11 14" id="KW-0378">Hydrolase</keyword>
<keyword evidence="9" id="KW-0547">Nucleotide-binding</keyword>
<feature type="domain" description="DOD-type homing endonuclease" evidence="16">
    <location>
        <begin position="370"/>
        <end position="472"/>
    </location>
</feature>
<evidence type="ECO:0000256" key="5">
    <source>
        <dbReference type="ARBA" id="ARBA00022517"/>
    </source>
</evidence>
<dbReference type="SUPFAM" id="SSF51294">
    <property type="entry name" value="Hedgehog/intein (Hint) domain"/>
    <property type="match status" value="1"/>
</dbReference>
<dbReference type="InterPro" id="IPR036844">
    <property type="entry name" value="Hint_dom_sf"/>
</dbReference>
<dbReference type="InterPro" id="IPR002036">
    <property type="entry name" value="YbeY"/>
</dbReference>
<feature type="binding site" evidence="14">
    <location>
        <position position="795"/>
    </location>
    <ligand>
        <name>Zn(2+)</name>
        <dbReference type="ChEBI" id="CHEBI:29105"/>
        <note>catalytic</note>
    </ligand>
</feature>
<keyword evidence="8 14" id="KW-0479">Metal-binding</keyword>
<dbReference type="Gene3D" id="3.40.390.30">
    <property type="entry name" value="Metalloproteases ('zincins'), catalytic domain"/>
    <property type="match status" value="1"/>
</dbReference>
<evidence type="ECO:0000256" key="8">
    <source>
        <dbReference type="ARBA" id="ARBA00022723"/>
    </source>
</evidence>
<evidence type="ECO:0000256" key="6">
    <source>
        <dbReference type="ARBA" id="ARBA00022552"/>
    </source>
</evidence>
<comment type="similarity">
    <text evidence="3 14">Belongs to the endoribonuclease YbeY family.</text>
</comment>
<evidence type="ECO:0000313" key="18">
    <source>
        <dbReference type="Proteomes" id="UP001321421"/>
    </source>
</evidence>
<keyword evidence="4 14" id="KW-0963">Cytoplasm</keyword>
<evidence type="ECO:0000256" key="4">
    <source>
        <dbReference type="ARBA" id="ARBA00022490"/>
    </source>
</evidence>
<evidence type="ECO:0000256" key="12">
    <source>
        <dbReference type="ARBA" id="ARBA00022833"/>
    </source>
</evidence>
<keyword evidence="18" id="KW-1185">Reference proteome</keyword>
<dbReference type="Pfam" id="PF02130">
    <property type="entry name" value="YbeY"/>
    <property type="match status" value="1"/>
</dbReference>
<comment type="subcellular location">
    <subcellularLocation>
        <location evidence="1 14">Cytoplasm</location>
    </subcellularLocation>
</comment>
<evidence type="ECO:0000256" key="1">
    <source>
        <dbReference type="ARBA" id="ARBA00004496"/>
    </source>
</evidence>
<dbReference type="SUPFAM" id="SSF52540">
    <property type="entry name" value="P-loop containing nucleoside triphosphate hydrolases"/>
    <property type="match status" value="2"/>
</dbReference>
<dbReference type="InterPro" id="IPR020549">
    <property type="entry name" value="YbeY_CS"/>
</dbReference>
<evidence type="ECO:0000256" key="10">
    <source>
        <dbReference type="ARBA" id="ARBA00022759"/>
    </source>
</evidence>
<keyword evidence="7 14" id="KW-0540">Nuclease</keyword>
<gene>
    <name evidence="14" type="primary">ybeY</name>
    <name evidence="17" type="ORF">GCM10025872_21390</name>
</gene>
<evidence type="ECO:0000256" key="9">
    <source>
        <dbReference type="ARBA" id="ARBA00022741"/>
    </source>
</evidence>
<evidence type="ECO:0000259" key="16">
    <source>
        <dbReference type="PROSITE" id="PS50819"/>
    </source>
</evidence>
<accession>A0ABN6YM46</accession>
<keyword evidence="5 14" id="KW-0690">Ribosome biogenesis</keyword>
<comment type="cofactor">
    <cofactor evidence="14">
        <name>Zn(2+)</name>
        <dbReference type="ChEBI" id="CHEBI:29105"/>
    </cofactor>
    <text evidence="14">Binds 1 zinc ion.</text>
</comment>
<dbReference type="PROSITE" id="PS01306">
    <property type="entry name" value="UPF0054"/>
    <property type="match status" value="1"/>
</dbReference>
<dbReference type="EC" id="3.1.-.-" evidence="14"/>
<dbReference type="Gene3D" id="3.40.50.300">
    <property type="entry name" value="P-loop containing nucleotide triphosphate hydrolases"/>
    <property type="match status" value="2"/>
</dbReference>
<dbReference type="InterPro" id="IPR004042">
    <property type="entry name" value="Intein_endonuc_central"/>
</dbReference>
<evidence type="ECO:0000256" key="7">
    <source>
        <dbReference type="ARBA" id="ARBA00022722"/>
    </source>
</evidence>
<dbReference type="InterPro" id="IPR027417">
    <property type="entry name" value="P-loop_NTPase"/>
</dbReference>
<feature type="region of interest" description="Disordered" evidence="15">
    <location>
        <begin position="1"/>
        <end position="34"/>
    </location>
</feature>
<dbReference type="InterPro" id="IPR023091">
    <property type="entry name" value="MetalPrtase_cat_dom_sf_prd"/>
</dbReference>
<keyword evidence="10 14" id="KW-0255">Endonuclease</keyword>
<dbReference type="InterPro" id="IPR003714">
    <property type="entry name" value="PhoH"/>
</dbReference>
<dbReference type="Gene3D" id="3.10.28.10">
    <property type="entry name" value="Homing endonucleases"/>
    <property type="match status" value="1"/>
</dbReference>
<evidence type="ECO:0000256" key="2">
    <source>
        <dbReference type="ARBA" id="ARBA00010393"/>
    </source>
</evidence>
<dbReference type="HAMAP" id="MF_00009">
    <property type="entry name" value="Endoribonucl_YbeY"/>
    <property type="match status" value="1"/>
</dbReference>
<sequence>MTDDHPSEHPGTAEVPADDTPSPEGGDSISRTVTIPPDIQMVTLLGPRDELLRTMERAFPRVELHVRGNEFRAQGPSADVAIVEELLGELLTIIDAGHPLNRDAVERSIGMLQAKTRERPADVLTMNIVSSRGRTIRPKTLGQKQYVDAIDSNTVVFGIGPAGTGKTYLAMAKAVAALQAKEVNRIILTRPAVEAGERLGFLPGTLNDKIDPYLRPLYDALHDMIDPDSIPRLMAAGTIEVAPLAYMRGRAQPLDAKVLTPEGFREIGSLAVGDLVIGSDGSPTPVLGVFPQGRKPIFRVSAQDGSSTLCCGEHLWTVRTASDKRRGTQRTLQTQDMIGHERAAHAHRFELPVVAPVNLPESDVPLDPYVLGLLLGDGSRATLANPVAAAAVVNASAGGSLDPSPAPGDAPDRVPQAYLLNSLSVRHALLQGLLDSEAGHVRGEAGTTSIEVRSGSAGLRDDVVELVRSLGGVADTGSDHDAYVVDLRLPAGLEPFRLERKRVKYAQGEPGRPMRFVHAIEPAGEAETVCIQVAAADSLYVTDDFLVTHNTLNDSFIILDEAQNTSAEQMKMFLTRLGFGSRMVVTGDTTQVDLPSGTTSGLRVVQQILGDVEDVHFAHLKAQDVVRHRLVSEIVEAYGRWDAKQERVPLASTASAARRGSPVGARRGSMSIDVLNETEVEVDLDELHEVARYAMDEMHVHPQADLAIRVIDEAAMEVLHVQWMDLPGPTDVMSFPMDELRPGRAGEPSEEGVLGDIVLCPTVAARQAAEAGHTTQEELLLLTVHGVLHLLGFDHAEPRERQEMFDLQRTLLLTFLARRGSDARITPPSGKE</sequence>
<dbReference type="Proteomes" id="UP001321421">
    <property type="component" value="Chromosome"/>
</dbReference>
<dbReference type="NCBIfam" id="TIGR00043">
    <property type="entry name" value="rRNA maturation RNase YbeY"/>
    <property type="match status" value="1"/>
</dbReference>
<evidence type="ECO:0000256" key="11">
    <source>
        <dbReference type="ARBA" id="ARBA00022801"/>
    </source>
</evidence>